<evidence type="ECO:0000313" key="2">
    <source>
        <dbReference type="EMBL" id="OSQ38376.1"/>
    </source>
</evidence>
<feature type="compositionally biased region" description="Basic and acidic residues" evidence="1">
    <location>
        <begin position="35"/>
        <end position="45"/>
    </location>
</feature>
<gene>
    <name evidence="2" type="ORF">TMES_10990</name>
</gene>
<dbReference type="OrthoDB" id="7366267at2"/>
<dbReference type="EMBL" id="JFKA01000004">
    <property type="protein sequence ID" value="OSQ38376.1"/>
    <property type="molecule type" value="Genomic_DNA"/>
</dbReference>
<feature type="region of interest" description="Disordered" evidence="1">
    <location>
        <begin position="34"/>
        <end position="58"/>
    </location>
</feature>
<evidence type="ECO:0000256" key="1">
    <source>
        <dbReference type="SAM" id="MobiDB-lite"/>
    </source>
</evidence>
<name>A0A1Y2KZT5_9PROT</name>
<dbReference type="RefSeq" id="WP_085582427.1">
    <property type="nucleotide sequence ID" value="NZ_JFKA01000004.1"/>
</dbReference>
<protein>
    <submittedName>
        <fullName evidence="2">Uncharacterized protein</fullName>
    </submittedName>
</protein>
<dbReference type="AlphaFoldDB" id="A0A1Y2KZT5"/>
<proteinExistence type="predicted"/>
<organism evidence="2 3">
    <name type="scientific">Thalassospira mesophila</name>
    <dbReference type="NCBI Taxonomy" id="1293891"/>
    <lineage>
        <taxon>Bacteria</taxon>
        <taxon>Pseudomonadati</taxon>
        <taxon>Pseudomonadota</taxon>
        <taxon>Alphaproteobacteria</taxon>
        <taxon>Rhodospirillales</taxon>
        <taxon>Thalassospiraceae</taxon>
        <taxon>Thalassospira</taxon>
    </lineage>
</organism>
<reference evidence="2 3" key="1">
    <citation type="submission" date="2014-03" db="EMBL/GenBank/DDBJ databases">
        <title>The draft genome sequence of Thalassospira mesophila JCM 18969.</title>
        <authorList>
            <person name="Lai Q."/>
            <person name="Shao Z."/>
        </authorList>
    </citation>
    <scope>NUCLEOTIDE SEQUENCE [LARGE SCALE GENOMIC DNA]</scope>
    <source>
        <strain evidence="2 3">JCM 18969</strain>
    </source>
</reference>
<comment type="caution">
    <text evidence="2">The sequence shown here is derived from an EMBL/GenBank/DDBJ whole genome shotgun (WGS) entry which is preliminary data.</text>
</comment>
<dbReference type="Proteomes" id="UP000193391">
    <property type="component" value="Unassembled WGS sequence"/>
</dbReference>
<accession>A0A1Y2KZT5</accession>
<sequence length="81" mass="9382">MLSFSQILFTALVIVVVWQASRFLGRKGANQNNRENVRAHWTERMKPRRKVQPEHPAAQDMEKCPHCGVYHAEGLAHRCQD</sequence>
<keyword evidence="3" id="KW-1185">Reference proteome</keyword>
<dbReference type="STRING" id="1293891.TMES_10990"/>
<evidence type="ECO:0000313" key="3">
    <source>
        <dbReference type="Proteomes" id="UP000193391"/>
    </source>
</evidence>